<protein>
    <submittedName>
        <fullName evidence="1">Uncharacterized protein</fullName>
    </submittedName>
</protein>
<accession>A0A6C0C9A7</accession>
<proteinExistence type="predicted"/>
<dbReference type="EMBL" id="MN739365">
    <property type="protein sequence ID" value="QHT01158.1"/>
    <property type="molecule type" value="Genomic_DNA"/>
</dbReference>
<evidence type="ECO:0000313" key="1">
    <source>
        <dbReference type="EMBL" id="QHT01158.1"/>
    </source>
</evidence>
<reference evidence="1" key="1">
    <citation type="journal article" date="2020" name="Nature">
        <title>Giant virus diversity and host interactions through global metagenomics.</title>
        <authorList>
            <person name="Schulz F."/>
            <person name="Roux S."/>
            <person name="Paez-Espino D."/>
            <person name="Jungbluth S."/>
            <person name="Walsh D.A."/>
            <person name="Denef V.J."/>
            <person name="McMahon K.D."/>
            <person name="Konstantinidis K.T."/>
            <person name="Eloe-Fadrosh E.A."/>
            <person name="Kyrpides N.C."/>
            <person name="Woyke T."/>
        </authorList>
    </citation>
    <scope>NUCLEOTIDE SEQUENCE</scope>
    <source>
        <strain evidence="1">GVMAG-M-3300020192-26</strain>
    </source>
</reference>
<organism evidence="1">
    <name type="scientific">viral metagenome</name>
    <dbReference type="NCBI Taxonomy" id="1070528"/>
    <lineage>
        <taxon>unclassified sequences</taxon>
        <taxon>metagenomes</taxon>
        <taxon>organismal metagenomes</taxon>
    </lineage>
</organism>
<dbReference type="AlphaFoldDB" id="A0A6C0C9A7"/>
<sequence>MQIFVHPKSLARDRAALRFECANIGSFDVAGKESHCREV</sequence>
<name>A0A6C0C9A7_9ZZZZ</name>